<reference evidence="1" key="1">
    <citation type="submission" date="2018-02" db="EMBL/GenBank/DDBJ databases">
        <title>Rhizophora mucronata_Transcriptome.</title>
        <authorList>
            <person name="Meera S.P."/>
            <person name="Sreeshan A."/>
            <person name="Augustine A."/>
        </authorList>
    </citation>
    <scope>NUCLEOTIDE SEQUENCE</scope>
    <source>
        <tissue evidence="1">Leaf</tissue>
    </source>
</reference>
<accession>A0A2P2R009</accession>
<name>A0A2P2R009_RHIMU</name>
<proteinExistence type="predicted"/>
<sequence length="44" mass="5318">MQRENIFFYWCVMVNYFSRSKLKKNTTGQSLKHVALQSSQQSRF</sequence>
<evidence type="ECO:0000313" key="1">
    <source>
        <dbReference type="EMBL" id="MBX72578.1"/>
    </source>
</evidence>
<protein>
    <submittedName>
        <fullName evidence="1">Uncharacterized protein</fullName>
    </submittedName>
</protein>
<organism evidence="1">
    <name type="scientific">Rhizophora mucronata</name>
    <name type="common">Asiatic mangrove</name>
    <dbReference type="NCBI Taxonomy" id="61149"/>
    <lineage>
        <taxon>Eukaryota</taxon>
        <taxon>Viridiplantae</taxon>
        <taxon>Streptophyta</taxon>
        <taxon>Embryophyta</taxon>
        <taxon>Tracheophyta</taxon>
        <taxon>Spermatophyta</taxon>
        <taxon>Magnoliopsida</taxon>
        <taxon>eudicotyledons</taxon>
        <taxon>Gunneridae</taxon>
        <taxon>Pentapetalae</taxon>
        <taxon>rosids</taxon>
        <taxon>fabids</taxon>
        <taxon>Malpighiales</taxon>
        <taxon>Rhizophoraceae</taxon>
        <taxon>Rhizophora</taxon>
    </lineage>
</organism>
<dbReference type="EMBL" id="GGEC01092094">
    <property type="protein sequence ID" value="MBX72578.1"/>
    <property type="molecule type" value="Transcribed_RNA"/>
</dbReference>
<dbReference type="AlphaFoldDB" id="A0A2P2R009"/>